<name>A0A917HPT0_9SPHI</name>
<dbReference type="InterPro" id="IPR021255">
    <property type="entry name" value="DUF2807"/>
</dbReference>
<dbReference type="RefSeq" id="WP_188505755.1">
    <property type="nucleotide sequence ID" value="NZ_BMER01000001.1"/>
</dbReference>
<keyword evidence="1" id="KW-0732">Signal</keyword>
<keyword evidence="4" id="KW-1185">Reference proteome</keyword>
<evidence type="ECO:0000259" key="2">
    <source>
        <dbReference type="Pfam" id="PF10988"/>
    </source>
</evidence>
<dbReference type="PANTHER" id="PTHR39200:SF1">
    <property type="entry name" value="AUTO-TRANSPORTER ADHESIN HEAD GIN DOMAIN-CONTAINING PROTEIN-RELATED"/>
    <property type="match status" value="1"/>
</dbReference>
<reference evidence="3" key="1">
    <citation type="journal article" date="2014" name="Int. J. Syst. Evol. Microbiol.">
        <title>Complete genome sequence of Corynebacterium casei LMG S-19264T (=DSM 44701T), isolated from a smear-ripened cheese.</title>
        <authorList>
            <consortium name="US DOE Joint Genome Institute (JGI-PGF)"/>
            <person name="Walter F."/>
            <person name="Albersmeier A."/>
            <person name="Kalinowski J."/>
            <person name="Ruckert C."/>
        </authorList>
    </citation>
    <scope>NUCLEOTIDE SEQUENCE</scope>
    <source>
        <strain evidence="3">CGMCC 1.12195</strain>
    </source>
</reference>
<proteinExistence type="predicted"/>
<feature type="domain" description="Putative auto-transporter adhesin head GIN" evidence="2">
    <location>
        <begin position="41"/>
        <end position="224"/>
    </location>
</feature>
<feature type="chain" id="PRO_5037733773" evidence="1">
    <location>
        <begin position="26"/>
        <end position="239"/>
    </location>
</feature>
<reference evidence="3" key="2">
    <citation type="submission" date="2020-09" db="EMBL/GenBank/DDBJ databases">
        <authorList>
            <person name="Sun Q."/>
            <person name="Zhou Y."/>
        </authorList>
    </citation>
    <scope>NUCLEOTIDE SEQUENCE</scope>
    <source>
        <strain evidence="3">CGMCC 1.12195</strain>
    </source>
</reference>
<dbReference type="EMBL" id="BMER01000001">
    <property type="protein sequence ID" value="GGG86639.1"/>
    <property type="molecule type" value="Genomic_DNA"/>
</dbReference>
<protein>
    <submittedName>
        <fullName evidence="3">DUF2807 domain-containing protein</fullName>
    </submittedName>
</protein>
<feature type="signal peptide" evidence="1">
    <location>
        <begin position="1"/>
        <end position="25"/>
    </location>
</feature>
<dbReference type="Proteomes" id="UP000660862">
    <property type="component" value="Unassembled WGS sequence"/>
</dbReference>
<comment type="caution">
    <text evidence="3">The sequence shown here is derived from an EMBL/GenBank/DDBJ whole genome shotgun (WGS) entry which is preliminary data.</text>
</comment>
<evidence type="ECO:0000313" key="4">
    <source>
        <dbReference type="Proteomes" id="UP000660862"/>
    </source>
</evidence>
<organism evidence="3 4">
    <name type="scientific">Parapedobacter pyrenivorans</name>
    <dbReference type="NCBI Taxonomy" id="1305674"/>
    <lineage>
        <taxon>Bacteria</taxon>
        <taxon>Pseudomonadati</taxon>
        <taxon>Bacteroidota</taxon>
        <taxon>Sphingobacteriia</taxon>
        <taxon>Sphingobacteriales</taxon>
        <taxon>Sphingobacteriaceae</taxon>
        <taxon>Parapedobacter</taxon>
    </lineage>
</organism>
<evidence type="ECO:0000313" key="3">
    <source>
        <dbReference type="EMBL" id="GGG86639.1"/>
    </source>
</evidence>
<accession>A0A917HPT0</accession>
<dbReference type="Pfam" id="PF10988">
    <property type="entry name" value="DUF2807"/>
    <property type="match status" value="1"/>
</dbReference>
<dbReference type="Gene3D" id="2.160.20.120">
    <property type="match status" value="1"/>
</dbReference>
<dbReference type="PANTHER" id="PTHR39200">
    <property type="entry name" value="HYPOTHETICAL EXPORTED PROTEIN"/>
    <property type="match status" value="1"/>
</dbReference>
<evidence type="ECO:0000256" key="1">
    <source>
        <dbReference type="SAM" id="SignalP"/>
    </source>
</evidence>
<sequence>MKLRLSSLGWLALVLPVFCVGLAHAASSLSIQDEVRDVSGFHALSNSGSIEVEVRFGSSESVRLEGDGAAIREIETVVEGGTLKIRYRKRSESGGRNWGKVTAFVTAKQLDALSQSGSGRIAVIGAVSGKELNAALSGSGRIAFESDASVINASISGSGRIVANGNATESNISISGSGRFDGGDLKTQSASLKISGSGNISIHADRQLDAAISGSGNVSYSGNAETNVRTSGSGRVRKI</sequence>
<dbReference type="AlphaFoldDB" id="A0A917HPT0"/>
<gene>
    <name evidence="3" type="ORF">GCM10007415_20320</name>
</gene>